<dbReference type="SFLD" id="SFLDF00271">
    <property type="entry name" value="lipoyl_synthase"/>
    <property type="match status" value="1"/>
</dbReference>
<evidence type="ECO:0000256" key="3">
    <source>
        <dbReference type="ARBA" id="ARBA00022679"/>
    </source>
</evidence>
<dbReference type="SUPFAM" id="SSF102114">
    <property type="entry name" value="Radical SAM enzymes"/>
    <property type="match status" value="1"/>
</dbReference>
<evidence type="ECO:0000256" key="6">
    <source>
        <dbReference type="ARBA" id="ARBA00023004"/>
    </source>
</evidence>
<dbReference type="FunFam" id="3.20.20.70:FF:000040">
    <property type="entry name" value="Lipoyl synthase"/>
    <property type="match status" value="1"/>
</dbReference>
<sequence length="302" mass="34088">MAEHLYQIMGRHRAEPLPARKPSWLKVKAPGGANYLRLKQLMRDLDLHTVCEEAHCPNVGECWEHGTATFMILGDVCTRNCAYCAVAHGRPPKFDPAEPSRVAEAAKAMSLQHLVITSVDRDDLPDFGAWAFAETIRQVHEAVPGCSVEVLVPDFQGNEDSIRLVLEARPEIYNHNTETVPRLYKKARPGGRYERVLEIFRMSKRIAPDIPTKTGIILGMGETNEEVLQTMRELRTVDVDILTLGQYLKPSDDHIALDRYVTPEEFTMFREEGKKMGFKHVESGPLVRSSYHAWEQVQAAGV</sequence>
<dbReference type="Pfam" id="PF04055">
    <property type="entry name" value="Radical_SAM"/>
    <property type="match status" value="1"/>
</dbReference>
<comment type="similarity">
    <text evidence="9">Belongs to the radical SAM superfamily. Lipoyl synthase family.</text>
</comment>
<comment type="cofactor">
    <cofactor evidence="9">
        <name>[4Fe-4S] cluster</name>
        <dbReference type="ChEBI" id="CHEBI:49883"/>
    </cofactor>
    <text evidence="9">Binds 2 [4Fe-4S] clusters per subunit. One cluster is coordinated with 3 cysteines and an exchangeable S-adenosyl-L-methionine.</text>
</comment>
<keyword evidence="4 9" id="KW-0949">S-adenosyl-L-methionine</keyword>
<feature type="binding site" evidence="9">
    <location>
        <position position="81"/>
    </location>
    <ligand>
        <name>[4Fe-4S] cluster</name>
        <dbReference type="ChEBI" id="CHEBI:49883"/>
        <label>2</label>
        <note>4Fe-4S-S-AdoMet</note>
    </ligand>
</feature>
<dbReference type="AlphaFoldDB" id="A0AA49Q6W9"/>
<feature type="binding site" evidence="9">
    <location>
        <position position="290"/>
    </location>
    <ligand>
        <name>[4Fe-4S] cluster</name>
        <dbReference type="ChEBI" id="CHEBI:49883"/>
        <label>1</label>
    </ligand>
</feature>
<dbReference type="Gene3D" id="3.20.20.70">
    <property type="entry name" value="Aldolase class I"/>
    <property type="match status" value="1"/>
</dbReference>
<dbReference type="HAMAP" id="MF_00206">
    <property type="entry name" value="Lipoyl_synth"/>
    <property type="match status" value="1"/>
</dbReference>
<proteinExistence type="inferred from homology"/>
<evidence type="ECO:0000313" key="11">
    <source>
        <dbReference type="EMBL" id="WKW11291.1"/>
    </source>
</evidence>
<name>A0AA49Q6W9_9BACT</name>
<keyword evidence="6 9" id="KW-0408">Iron</keyword>
<comment type="pathway">
    <text evidence="9">Protein modification; protein lipoylation via endogenous pathway; protein N(6)-(lipoyl)lysine from octanoyl-[acyl-carrier-protein]: step 2/2.</text>
</comment>
<evidence type="ECO:0000313" key="12">
    <source>
        <dbReference type="EMBL" id="WKW14201.1"/>
    </source>
</evidence>
<dbReference type="KEGG" id="pspc:Strain318_000532"/>
<evidence type="ECO:0000313" key="13">
    <source>
        <dbReference type="Proteomes" id="UP001229955"/>
    </source>
</evidence>
<dbReference type="NCBIfam" id="NF004019">
    <property type="entry name" value="PRK05481.1"/>
    <property type="match status" value="1"/>
</dbReference>
<dbReference type="RefSeq" id="WP_367886990.1">
    <property type="nucleotide sequence ID" value="NZ_CP130612.1"/>
</dbReference>
<comment type="function">
    <text evidence="9">Catalyzes the radical-mediated insertion of two sulfur atoms into the C-6 and C-8 positions of the octanoyl moiety bound to the lipoyl domains of lipoate-dependent enzymes, thereby converting the octanoylated domains into lipoylated derivatives.</text>
</comment>
<dbReference type="Proteomes" id="UP001229955">
    <property type="component" value="Chromosome"/>
</dbReference>
<gene>
    <name evidence="9 12" type="primary">lipA</name>
    <name evidence="11" type="ORF">Strain138_000532</name>
    <name evidence="12" type="ORF">Strain318_000532</name>
</gene>
<dbReference type="InterPro" id="IPR031691">
    <property type="entry name" value="LIAS_N"/>
</dbReference>
<dbReference type="CDD" id="cd01335">
    <property type="entry name" value="Radical_SAM"/>
    <property type="match status" value="1"/>
</dbReference>
<evidence type="ECO:0000256" key="2">
    <source>
        <dbReference type="ARBA" id="ARBA00022490"/>
    </source>
</evidence>
<feature type="binding site" evidence="9">
    <location>
        <position position="62"/>
    </location>
    <ligand>
        <name>[4Fe-4S] cluster</name>
        <dbReference type="ChEBI" id="CHEBI:49883"/>
        <label>1</label>
    </ligand>
</feature>
<dbReference type="InterPro" id="IPR013785">
    <property type="entry name" value="Aldolase_TIM"/>
</dbReference>
<feature type="binding site" evidence="9">
    <location>
        <position position="84"/>
    </location>
    <ligand>
        <name>[4Fe-4S] cluster</name>
        <dbReference type="ChEBI" id="CHEBI:49883"/>
        <label>2</label>
        <note>4Fe-4S-S-AdoMet</note>
    </ligand>
</feature>
<evidence type="ECO:0000256" key="8">
    <source>
        <dbReference type="ARBA" id="ARBA00047326"/>
    </source>
</evidence>
<dbReference type="InterPro" id="IPR007197">
    <property type="entry name" value="rSAM"/>
</dbReference>
<dbReference type="EC" id="2.8.1.8" evidence="9"/>
<feature type="domain" description="Radical SAM core" evidence="10">
    <location>
        <begin position="63"/>
        <end position="279"/>
    </location>
</feature>
<feature type="binding site" evidence="9">
    <location>
        <position position="56"/>
    </location>
    <ligand>
        <name>[4Fe-4S] cluster</name>
        <dbReference type="ChEBI" id="CHEBI:49883"/>
        <label>1</label>
    </ligand>
</feature>
<evidence type="ECO:0000259" key="10">
    <source>
        <dbReference type="PROSITE" id="PS51918"/>
    </source>
</evidence>
<dbReference type="NCBIfam" id="TIGR00510">
    <property type="entry name" value="lipA"/>
    <property type="match status" value="1"/>
</dbReference>
<feature type="binding site" evidence="9">
    <location>
        <position position="77"/>
    </location>
    <ligand>
        <name>[4Fe-4S] cluster</name>
        <dbReference type="ChEBI" id="CHEBI:49883"/>
        <label>2</label>
        <note>4Fe-4S-S-AdoMet</note>
    </ligand>
</feature>
<dbReference type="InterPro" id="IPR003698">
    <property type="entry name" value="Lipoyl_synth"/>
</dbReference>
<keyword evidence="13" id="KW-1185">Reference proteome</keyword>
<keyword evidence="1 9" id="KW-0004">4Fe-4S</keyword>
<dbReference type="SMART" id="SM00729">
    <property type="entry name" value="Elp3"/>
    <property type="match status" value="1"/>
</dbReference>
<keyword evidence="7 9" id="KW-0411">Iron-sulfur</keyword>
<dbReference type="SFLD" id="SFLDS00029">
    <property type="entry name" value="Radical_SAM"/>
    <property type="match status" value="1"/>
</dbReference>
<dbReference type="Pfam" id="PF16881">
    <property type="entry name" value="LIAS_N"/>
    <property type="match status" value="1"/>
</dbReference>
<evidence type="ECO:0000256" key="9">
    <source>
        <dbReference type="HAMAP-Rule" id="MF_00206"/>
    </source>
</evidence>
<dbReference type="PROSITE" id="PS51918">
    <property type="entry name" value="RADICAL_SAM"/>
    <property type="match status" value="1"/>
</dbReference>
<dbReference type="NCBIfam" id="NF009544">
    <property type="entry name" value="PRK12928.1"/>
    <property type="match status" value="1"/>
</dbReference>
<accession>A0AA49Q3W0</accession>
<evidence type="ECO:0000256" key="1">
    <source>
        <dbReference type="ARBA" id="ARBA00022485"/>
    </source>
</evidence>
<dbReference type="GO" id="GO:0009249">
    <property type="term" value="P:protein lipoylation"/>
    <property type="evidence" value="ECO:0007669"/>
    <property type="project" value="UniProtKB-UniRule"/>
</dbReference>
<dbReference type="SFLD" id="SFLDG01058">
    <property type="entry name" value="lipoyl_synthase_like"/>
    <property type="match status" value="1"/>
</dbReference>
<keyword evidence="3 9" id="KW-0808">Transferase</keyword>
<dbReference type="GO" id="GO:0016992">
    <property type="term" value="F:lipoate synthase activity"/>
    <property type="evidence" value="ECO:0007669"/>
    <property type="project" value="UniProtKB-UniRule"/>
</dbReference>
<dbReference type="PIRSF" id="PIRSF005963">
    <property type="entry name" value="Lipoyl_synth"/>
    <property type="match status" value="1"/>
</dbReference>
<dbReference type="InterPro" id="IPR006638">
    <property type="entry name" value="Elp3/MiaA/NifB-like_rSAM"/>
</dbReference>
<evidence type="ECO:0000256" key="7">
    <source>
        <dbReference type="ARBA" id="ARBA00023014"/>
    </source>
</evidence>
<dbReference type="PANTHER" id="PTHR10949">
    <property type="entry name" value="LIPOYL SYNTHASE"/>
    <property type="match status" value="1"/>
</dbReference>
<reference evidence="12" key="1">
    <citation type="submission" date="2023-07" db="EMBL/GenBank/DDBJ databases">
        <authorList>
            <person name="Haufschild T."/>
            <person name="Kallscheuer N."/>
            <person name="Hammer J."/>
            <person name="Kohn T."/>
            <person name="Kabuu M."/>
            <person name="Jogler M."/>
            <person name="Wohfarth N."/>
            <person name="Heuer A."/>
            <person name="Rohde M."/>
            <person name="van Teeseling M.C.F."/>
            <person name="Jogler C."/>
        </authorList>
    </citation>
    <scope>NUCLEOTIDE SEQUENCE</scope>
    <source>
        <strain evidence="11">Strain 138</strain>
        <strain evidence="12">Strain 318</strain>
    </source>
</reference>
<dbReference type="GO" id="GO:0051539">
    <property type="term" value="F:4 iron, 4 sulfur cluster binding"/>
    <property type="evidence" value="ECO:0007669"/>
    <property type="project" value="UniProtKB-UniRule"/>
</dbReference>
<dbReference type="InterPro" id="IPR058240">
    <property type="entry name" value="rSAM_sf"/>
</dbReference>
<feature type="binding site" evidence="9">
    <location>
        <position position="51"/>
    </location>
    <ligand>
        <name>[4Fe-4S] cluster</name>
        <dbReference type="ChEBI" id="CHEBI:49883"/>
        <label>1</label>
    </ligand>
</feature>
<keyword evidence="2 9" id="KW-0963">Cytoplasm</keyword>
<accession>A0AA49Q6W9</accession>
<comment type="catalytic activity">
    <reaction evidence="8 9">
        <text>[[Fe-S] cluster scaffold protein carrying a second [4Fe-4S](2+) cluster] + N(6)-octanoyl-L-lysyl-[protein] + 2 oxidized [2Fe-2S]-[ferredoxin] + 2 S-adenosyl-L-methionine + 4 H(+) = [[Fe-S] cluster scaffold protein] + N(6)-[(R)-dihydrolipoyl]-L-lysyl-[protein] + 4 Fe(3+) + 2 hydrogen sulfide + 2 5'-deoxyadenosine + 2 L-methionine + 2 reduced [2Fe-2S]-[ferredoxin]</text>
        <dbReference type="Rhea" id="RHEA:16585"/>
        <dbReference type="Rhea" id="RHEA-COMP:9928"/>
        <dbReference type="Rhea" id="RHEA-COMP:10000"/>
        <dbReference type="Rhea" id="RHEA-COMP:10001"/>
        <dbReference type="Rhea" id="RHEA-COMP:10475"/>
        <dbReference type="Rhea" id="RHEA-COMP:14568"/>
        <dbReference type="Rhea" id="RHEA-COMP:14569"/>
        <dbReference type="ChEBI" id="CHEBI:15378"/>
        <dbReference type="ChEBI" id="CHEBI:17319"/>
        <dbReference type="ChEBI" id="CHEBI:29034"/>
        <dbReference type="ChEBI" id="CHEBI:29919"/>
        <dbReference type="ChEBI" id="CHEBI:33722"/>
        <dbReference type="ChEBI" id="CHEBI:33737"/>
        <dbReference type="ChEBI" id="CHEBI:33738"/>
        <dbReference type="ChEBI" id="CHEBI:57844"/>
        <dbReference type="ChEBI" id="CHEBI:59789"/>
        <dbReference type="ChEBI" id="CHEBI:78809"/>
        <dbReference type="ChEBI" id="CHEBI:83100"/>
        <dbReference type="EC" id="2.8.1.8"/>
    </reaction>
</comment>
<comment type="subcellular location">
    <subcellularLocation>
        <location evidence="9">Cytoplasm</location>
    </subcellularLocation>
</comment>
<evidence type="ECO:0000256" key="5">
    <source>
        <dbReference type="ARBA" id="ARBA00022723"/>
    </source>
</evidence>
<dbReference type="PANTHER" id="PTHR10949:SF0">
    <property type="entry name" value="LIPOYL SYNTHASE, MITOCHONDRIAL"/>
    <property type="match status" value="1"/>
</dbReference>
<dbReference type="EMBL" id="CP130613">
    <property type="protein sequence ID" value="WKW14201.1"/>
    <property type="molecule type" value="Genomic_DNA"/>
</dbReference>
<keyword evidence="5 9" id="KW-0479">Metal-binding</keyword>
<dbReference type="EMBL" id="CP130612">
    <property type="protein sequence ID" value="WKW11291.1"/>
    <property type="molecule type" value="Genomic_DNA"/>
</dbReference>
<protein>
    <recommendedName>
        <fullName evidence="9">Lipoyl synthase</fullName>
        <ecNumber evidence="9">2.8.1.8</ecNumber>
    </recommendedName>
    <alternativeName>
        <fullName evidence="9">Lip-syn</fullName>
        <shortName evidence="9">LS</shortName>
    </alternativeName>
    <alternativeName>
        <fullName evidence="9">Lipoate synthase</fullName>
    </alternativeName>
    <alternativeName>
        <fullName evidence="9">Lipoic acid synthase</fullName>
    </alternativeName>
    <alternativeName>
        <fullName evidence="9">Sulfur insertion protein LipA</fullName>
    </alternativeName>
</protein>
<organism evidence="12 13">
    <name type="scientific">Pseudogemmatithrix spongiicola</name>
    <dbReference type="NCBI Taxonomy" id="3062599"/>
    <lineage>
        <taxon>Bacteria</taxon>
        <taxon>Pseudomonadati</taxon>
        <taxon>Gemmatimonadota</taxon>
        <taxon>Gemmatimonadia</taxon>
        <taxon>Gemmatimonadales</taxon>
        <taxon>Gemmatimonadaceae</taxon>
        <taxon>Pseudogemmatithrix</taxon>
    </lineage>
</organism>
<dbReference type="GO" id="GO:0005737">
    <property type="term" value="C:cytoplasm"/>
    <property type="evidence" value="ECO:0007669"/>
    <property type="project" value="UniProtKB-SubCell"/>
</dbReference>
<evidence type="ECO:0000256" key="4">
    <source>
        <dbReference type="ARBA" id="ARBA00022691"/>
    </source>
</evidence>
<dbReference type="GO" id="GO:0046872">
    <property type="term" value="F:metal ion binding"/>
    <property type="evidence" value="ECO:0007669"/>
    <property type="project" value="UniProtKB-KW"/>
</dbReference>